<dbReference type="PROSITE" id="PS50106">
    <property type="entry name" value="PDZ"/>
    <property type="match status" value="1"/>
</dbReference>
<dbReference type="Gene3D" id="2.30.42.10">
    <property type="match status" value="1"/>
</dbReference>
<evidence type="ECO:0000313" key="4">
    <source>
        <dbReference type="EMBL" id="CAG00802.1"/>
    </source>
</evidence>
<feature type="region of interest" description="Disordered" evidence="2">
    <location>
        <begin position="37"/>
        <end position="63"/>
    </location>
</feature>
<evidence type="ECO:0000256" key="2">
    <source>
        <dbReference type="SAM" id="MobiDB-lite"/>
    </source>
</evidence>
<dbReference type="InterPro" id="IPR036034">
    <property type="entry name" value="PDZ_sf"/>
</dbReference>
<dbReference type="PANTHER" id="PTHR19964:SF35">
    <property type="entry name" value="PDZ DOMAIN-CONTAINING PROTEIN"/>
    <property type="match status" value="1"/>
</dbReference>
<dbReference type="InterPro" id="IPR051342">
    <property type="entry name" value="PDZ_scaffold"/>
</dbReference>
<reference evidence="4" key="1">
    <citation type="journal article" date="2004" name="Nature">
        <title>Genome duplication in the teleost fish Tetraodon nigroviridis reveals the early vertebrate proto-karyotype.</title>
        <authorList>
            <person name="Jaillon O."/>
            <person name="Aury J.-M."/>
            <person name="Brunet F."/>
            <person name="Petit J.-L."/>
            <person name="Stange-Thomann N."/>
            <person name="Mauceli E."/>
            <person name="Bouneau L."/>
            <person name="Fischer C."/>
            <person name="Ozouf-Costaz C."/>
            <person name="Bernot A."/>
            <person name="Nicaud S."/>
            <person name="Jaffe D."/>
            <person name="Fisher S."/>
            <person name="Lutfalla G."/>
            <person name="Dossat C."/>
            <person name="Segurens B."/>
            <person name="Dasilva C."/>
            <person name="Salanoubat M."/>
            <person name="Levy M."/>
            <person name="Boudet N."/>
            <person name="Castellano S."/>
            <person name="Anthouard V."/>
            <person name="Jubin C."/>
            <person name="Castelli V."/>
            <person name="Katinka M."/>
            <person name="Vacherie B."/>
            <person name="Biemont C."/>
            <person name="Skalli Z."/>
            <person name="Cattolico L."/>
            <person name="Poulain J."/>
            <person name="De Berardinis V."/>
            <person name="Cruaud C."/>
            <person name="Duprat S."/>
            <person name="Brottier P."/>
            <person name="Coutanceau J.-P."/>
            <person name="Gouzy J."/>
            <person name="Parra G."/>
            <person name="Lardier G."/>
            <person name="Chapple C."/>
            <person name="McKernan K.J."/>
            <person name="McEwan P."/>
            <person name="Bosak S."/>
            <person name="Kellis M."/>
            <person name="Volff J.-N."/>
            <person name="Guigo R."/>
            <person name="Zody M.C."/>
            <person name="Mesirov J."/>
            <person name="Lindblad-Toh K."/>
            <person name="Birren B."/>
            <person name="Nusbaum C."/>
            <person name="Kahn D."/>
            <person name="Robinson-Rechavi M."/>
            <person name="Laudet V."/>
            <person name="Schachter V."/>
            <person name="Quetier F."/>
            <person name="Saurin W."/>
            <person name="Scarpelli C."/>
            <person name="Wincker P."/>
            <person name="Lander E.S."/>
            <person name="Weissenbach J."/>
            <person name="Roest Crollius H."/>
        </authorList>
    </citation>
    <scope>NUCLEOTIDE SEQUENCE [LARGE SCALE GENOMIC DNA]</scope>
</reference>
<feature type="compositionally biased region" description="Low complexity" evidence="2">
    <location>
        <begin position="43"/>
        <end position="57"/>
    </location>
</feature>
<keyword evidence="1" id="KW-0175">Coiled coil</keyword>
<evidence type="ECO:0000259" key="3">
    <source>
        <dbReference type="PROSITE" id="PS50106"/>
    </source>
</evidence>
<protein>
    <submittedName>
        <fullName evidence="4">(spotted green pufferfish) hypothetical protein</fullName>
    </submittedName>
</protein>
<feature type="non-terminal residue" evidence="4">
    <location>
        <position position="1"/>
    </location>
</feature>
<feature type="region of interest" description="Disordered" evidence="2">
    <location>
        <begin position="292"/>
        <end position="311"/>
    </location>
</feature>
<dbReference type="AlphaFoldDB" id="Q4SEY0"/>
<dbReference type="KEGG" id="tng:GSTEN00019338G001"/>
<reference evidence="4" key="2">
    <citation type="submission" date="2004-02" db="EMBL/GenBank/DDBJ databases">
        <authorList>
            <consortium name="Genoscope"/>
            <consortium name="Whitehead Institute Centre for Genome Research"/>
        </authorList>
    </citation>
    <scope>NUCLEOTIDE SEQUENCE</scope>
</reference>
<feature type="domain" description="PDZ" evidence="3">
    <location>
        <begin position="1"/>
        <end position="33"/>
    </location>
</feature>
<dbReference type="OrthoDB" id="6022242at2759"/>
<accession>Q4SEY0</accession>
<proteinExistence type="predicted"/>
<dbReference type="SUPFAM" id="SSF50156">
    <property type="entry name" value="PDZ domain-like"/>
    <property type="match status" value="1"/>
</dbReference>
<dbReference type="PANTHER" id="PTHR19964">
    <property type="entry name" value="MULTIPLE PDZ DOMAIN PROTEIN"/>
    <property type="match status" value="1"/>
</dbReference>
<dbReference type="Pfam" id="PF00595">
    <property type="entry name" value="PDZ"/>
    <property type="match status" value="1"/>
</dbReference>
<feature type="coiled-coil region" evidence="1">
    <location>
        <begin position="175"/>
        <end position="216"/>
    </location>
</feature>
<dbReference type="InterPro" id="IPR001478">
    <property type="entry name" value="PDZ"/>
</dbReference>
<sequence>QDGRLRPGDQLIAMNKESLIGMTHEEAKSMLNKICTEEPSPVPSSSPDICPPDIHISGSANQRSPVGVKPKITLDPYTRLKSDKLDLALSFLGLDVTDEKRKKLRQSLTTDPQGTVAYGDFVEATRSIFQESLGEQGLGTGPFMFSYHEAASLMDTSAFHSPTYESECSYSSEEMEQFQTEVKQLQTQMKQLKVMLTDMENSKKTLEEELQKTSEVSVSARGDVPCEAGREFGLNKACVTVEENIQLKSRLQAAEADVGQRQASSAEQDYEEVIQLLEAEIRDLKNQLAGKRQARGADTSKAECPQSADDTHPVWRRQSVKCMNSLSSALVAL</sequence>
<evidence type="ECO:0000256" key="1">
    <source>
        <dbReference type="SAM" id="Coils"/>
    </source>
</evidence>
<comment type="caution">
    <text evidence="4">The sequence shown here is derived from an EMBL/GenBank/DDBJ whole genome shotgun (WGS) entry which is preliminary data.</text>
</comment>
<gene>
    <name evidence="4" type="ORF">GSTENG00019338001</name>
</gene>
<name>Q4SEY0_TETNG</name>
<organism evidence="4">
    <name type="scientific">Tetraodon nigroviridis</name>
    <name type="common">Spotted green pufferfish</name>
    <name type="synonym">Chelonodon nigroviridis</name>
    <dbReference type="NCBI Taxonomy" id="99883"/>
    <lineage>
        <taxon>Eukaryota</taxon>
        <taxon>Metazoa</taxon>
        <taxon>Chordata</taxon>
        <taxon>Craniata</taxon>
        <taxon>Vertebrata</taxon>
        <taxon>Euteleostomi</taxon>
        <taxon>Actinopterygii</taxon>
        <taxon>Neopterygii</taxon>
        <taxon>Teleostei</taxon>
        <taxon>Neoteleostei</taxon>
        <taxon>Acanthomorphata</taxon>
        <taxon>Eupercaria</taxon>
        <taxon>Tetraodontiformes</taxon>
        <taxon>Tetradontoidea</taxon>
        <taxon>Tetraodontidae</taxon>
        <taxon>Tetraodon</taxon>
    </lineage>
</organism>
<dbReference type="EMBL" id="CAAE01014610">
    <property type="protein sequence ID" value="CAG00802.1"/>
    <property type="molecule type" value="Genomic_DNA"/>
</dbReference>